<dbReference type="NCBIfam" id="NF047506">
    <property type="entry name" value="VWA_BatB_Lepto"/>
    <property type="match status" value="1"/>
</dbReference>
<dbReference type="SUPFAM" id="SSF48452">
    <property type="entry name" value="TPR-like"/>
    <property type="match status" value="1"/>
</dbReference>
<evidence type="ECO:0000256" key="4">
    <source>
        <dbReference type="ARBA" id="ARBA00023136"/>
    </source>
</evidence>
<dbReference type="InterPro" id="IPR002035">
    <property type="entry name" value="VWF_A"/>
</dbReference>
<reference evidence="9 10" key="1">
    <citation type="submission" date="2021-08" db="EMBL/GenBank/DDBJ databases">
        <title>Complete genome sequence of Leptospira kobayashii strain E30.</title>
        <authorList>
            <person name="Nakao R."/>
            <person name="Nakamura S."/>
            <person name="Masuzawa T."/>
            <person name="Koizumi N."/>
        </authorList>
    </citation>
    <scope>NUCLEOTIDE SEQUENCE [LARGE SCALE GENOMIC DNA]</scope>
    <source>
        <strain evidence="9 10">E30</strain>
    </source>
</reference>
<dbReference type="PANTHER" id="PTHR22550">
    <property type="entry name" value="SPORE GERMINATION PROTEIN"/>
    <property type="match status" value="1"/>
</dbReference>
<feature type="compositionally biased region" description="Basic and acidic residues" evidence="6">
    <location>
        <begin position="497"/>
        <end position="513"/>
    </location>
</feature>
<keyword evidence="5" id="KW-0802">TPR repeat</keyword>
<dbReference type="NCBIfam" id="NF047507">
    <property type="entry name" value="TPR_BatC_Lepto"/>
    <property type="match status" value="1"/>
</dbReference>
<feature type="domain" description="VWFA" evidence="8">
    <location>
        <begin position="94"/>
        <end position="297"/>
    </location>
</feature>
<keyword evidence="3 7" id="KW-1133">Transmembrane helix</keyword>
<dbReference type="InterPro" id="IPR011990">
    <property type="entry name" value="TPR-like_helical_dom_sf"/>
</dbReference>
<feature type="region of interest" description="Disordered" evidence="6">
    <location>
        <begin position="484"/>
        <end position="561"/>
    </location>
</feature>
<organism evidence="9 10">
    <name type="scientific">Leptospira kobayashii</name>
    <dbReference type="NCBI Taxonomy" id="1917830"/>
    <lineage>
        <taxon>Bacteria</taxon>
        <taxon>Pseudomonadati</taxon>
        <taxon>Spirochaetota</taxon>
        <taxon>Spirochaetia</taxon>
        <taxon>Leptospirales</taxon>
        <taxon>Leptospiraceae</taxon>
        <taxon>Leptospira</taxon>
    </lineage>
</organism>
<accession>A0ABM7UNM5</accession>
<feature type="transmembrane region" description="Helical" evidence="7">
    <location>
        <begin position="55"/>
        <end position="77"/>
    </location>
</feature>
<dbReference type="SUPFAM" id="SSF53300">
    <property type="entry name" value="vWA-like"/>
    <property type="match status" value="1"/>
</dbReference>
<dbReference type="SMART" id="SM00327">
    <property type="entry name" value="VWA"/>
    <property type="match status" value="1"/>
</dbReference>
<feature type="compositionally biased region" description="Basic and acidic residues" evidence="6">
    <location>
        <begin position="429"/>
        <end position="441"/>
    </location>
</feature>
<dbReference type="PROSITE" id="PS50293">
    <property type="entry name" value="TPR_REGION"/>
    <property type="match status" value="1"/>
</dbReference>
<feature type="region of interest" description="Disordered" evidence="6">
    <location>
        <begin position="427"/>
        <end position="456"/>
    </location>
</feature>
<feature type="repeat" description="TPR" evidence="5">
    <location>
        <begin position="441"/>
        <end position="474"/>
    </location>
</feature>
<evidence type="ECO:0000256" key="5">
    <source>
        <dbReference type="PROSITE-ProRule" id="PRU00339"/>
    </source>
</evidence>
<keyword evidence="2 7" id="KW-0812">Transmembrane</keyword>
<name>A0ABM7UNM5_9LEPT</name>
<feature type="compositionally biased region" description="Basic and acidic residues" evidence="6">
    <location>
        <begin position="523"/>
        <end position="536"/>
    </location>
</feature>
<dbReference type="PANTHER" id="PTHR22550:SF5">
    <property type="entry name" value="LEUCINE ZIPPER PROTEIN 4"/>
    <property type="match status" value="1"/>
</dbReference>
<feature type="transmembrane region" description="Helical" evidence="7">
    <location>
        <begin position="346"/>
        <end position="365"/>
    </location>
</feature>
<dbReference type="Gene3D" id="3.40.50.410">
    <property type="entry name" value="von Willebrand factor, type A domain"/>
    <property type="match status" value="1"/>
</dbReference>
<sequence length="561" mass="62518">MTETDFDDSTLKWVSLLCISITFVYGFVKIFFLFKIGKFQGLHPSLKERFSLPSILSYTLGIGSLIIGLAFAVLSLFHTKANEMELSDSQKSVDILFLVDVSLSMNAVDVNPTRLKRFQDIVIRILPDLAGNRFGMIVFAGSAFSYCPMTTDTTAFADYVNALGVEMVGKKGTNFGLAAKKAEEVLSSSKLLRNKVVVLVSDGEDNEESGPQKLDAELVVWGLGTKEGGPIYYSDSQTSSRGYVTLSGALNPDQNAGEVIISSLNEENLKSFASLNSGEYYNLSQDSSGAYQLVDKIDSMKKNQTHILQKIRKEDGASVFLYLSLGFFFLERIIRLTYIKRAITVALLLILSSGIFHTSDLYAWGFDPGGSIVSEGVSDYQAEKYKESKEKFQKAEQFISDDPRIKFNKAASDYKMGNLQESIEQNNEIIKDPKSTPELKSRAHYNNGNAYAKKNDYKNAQKSYEEALSIDPDLLSAKKNLEFLRKKKNGGSSDPQGKTEEDRKKSEPNEENSKATGNNSGKNKKDLSKEHADRMMDSFSPDSILKKKADRFPNVDNEKFW</sequence>
<dbReference type="Pfam" id="PF13519">
    <property type="entry name" value="VWA_2"/>
    <property type="match status" value="1"/>
</dbReference>
<evidence type="ECO:0000259" key="8">
    <source>
        <dbReference type="PROSITE" id="PS50234"/>
    </source>
</evidence>
<evidence type="ECO:0000256" key="2">
    <source>
        <dbReference type="ARBA" id="ARBA00022692"/>
    </source>
</evidence>
<evidence type="ECO:0000256" key="3">
    <source>
        <dbReference type="ARBA" id="ARBA00022989"/>
    </source>
</evidence>
<keyword evidence="1" id="KW-1003">Cell membrane</keyword>
<feature type="compositionally biased region" description="Basic and acidic residues" evidence="6">
    <location>
        <begin position="544"/>
        <end position="561"/>
    </location>
</feature>
<dbReference type="Proteomes" id="UP000245263">
    <property type="component" value="Chromosome 2"/>
</dbReference>
<dbReference type="PROSITE" id="PS50234">
    <property type="entry name" value="VWFA"/>
    <property type="match status" value="1"/>
</dbReference>
<dbReference type="InterPro" id="IPR036465">
    <property type="entry name" value="vWFA_dom_sf"/>
</dbReference>
<dbReference type="InterPro" id="IPR050768">
    <property type="entry name" value="UPF0353/GerABKA_families"/>
</dbReference>
<evidence type="ECO:0000256" key="6">
    <source>
        <dbReference type="SAM" id="MobiDB-lite"/>
    </source>
</evidence>
<keyword evidence="4 7" id="KW-0472">Membrane</keyword>
<protein>
    <recommendedName>
        <fullName evidence="8">VWFA domain-containing protein</fullName>
    </recommendedName>
</protein>
<evidence type="ECO:0000256" key="7">
    <source>
        <dbReference type="SAM" id="Phobius"/>
    </source>
</evidence>
<proteinExistence type="predicted"/>
<dbReference type="InterPro" id="IPR019734">
    <property type="entry name" value="TPR_rpt"/>
</dbReference>
<dbReference type="EMBL" id="AP025029">
    <property type="protein sequence ID" value="BDA80744.1"/>
    <property type="molecule type" value="Genomic_DNA"/>
</dbReference>
<evidence type="ECO:0000256" key="1">
    <source>
        <dbReference type="ARBA" id="ARBA00022475"/>
    </source>
</evidence>
<dbReference type="Pfam" id="PF00515">
    <property type="entry name" value="TPR_1"/>
    <property type="match status" value="1"/>
</dbReference>
<dbReference type="RefSeq" id="WP_109022439.1">
    <property type="nucleotide sequence ID" value="NZ_AP025029.1"/>
</dbReference>
<feature type="transmembrane region" description="Helical" evidence="7">
    <location>
        <begin position="13"/>
        <end position="34"/>
    </location>
</feature>
<gene>
    <name evidence="9" type="ORF">LPTSP3_g36740</name>
</gene>
<dbReference type="Gene3D" id="1.25.40.10">
    <property type="entry name" value="Tetratricopeptide repeat domain"/>
    <property type="match status" value="1"/>
</dbReference>
<evidence type="ECO:0000313" key="10">
    <source>
        <dbReference type="Proteomes" id="UP000245263"/>
    </source>
</evidence>
<evidence type="ECO:0000313" key="9">
    <source>
        <dbReference type="EMBL" id="BDA80744.1"/>
    </source>
</evidence>
<keyword evidence="10" id="KW-1185">Reference proteome</keyword>
<dbReference type="SMART" id="SM00028">
    <property type="entry name" value="TPR"/>
    <property type="match status" value="1"/>
</dbReference>
<dbReference type="PROSITE" id="PS50005">
    <property type="entry name" value="TPR"/>
    <property type="match status" value="1"/>
</dbReference>